<dbReference type="EMBL" id="QRHZ01000006">
    <property type="protein sequence ID" value="RHG16489.1"/>
    <property type="molecule type" value="Genomic_DNA"/>
</dbReference>
<evidence type="ECO:0000313" key="19">
    <source>
        <dbReference type="Proteomes" id="UP000095409"/>
    </source>
</evidence>
<dbReference type="Proteomes" id="UP000261105">
    <property type="component" value="Unassembled WGS sequence"/>
</dbReference>
<evidence type="ECO:0000313" key="2">
    <source>
        <dbReference type="EMBL" id="CUO08088.1"/>
    </source>
</evidence>
<evidence type="ECO:0000259" key="1">
    <source>
        <dbReference type="PROSITE" id="PS50801"/>
    </source>
</evidence>
<evidence type="ECO:0000313" key="13">
    <source>
        <dbReference type="EMBL" id="RHG16489.1"/>
    </source>
</evidence>
<dbReference type="RefSeq" id="WP_005424951.1">
    <property type="nucleotide sequence ID" value="NZ_CABHNB010000038.1"/>
</dbReference>
<protein>
    <submittedName>
        <fullName evidence="18">Anti-sigma F factor antagonist</fullName>
    </submittedName>
    <submittedName>
        <fullName evidence="4">Anti-sigma factor antagonist</fullName>
    </submittedName>
    <submittedName>
        <fullName evidence="3">Stage II sporulation protein AA</fullName>
    </submittedName>
</protein>
<evidence type="ECO:0000313" key="32">
    <source>
        <dbReference type="Proteomes" id="UP000285839"/>
    </source>
</evidence>
<evidence type="ECO:0000313" key="9">
    <source>
        <dbReference type="EMBL" id="RGV63382.1"/>
    </source>
</evidence>
<dbReference type="Proteomes" id="UP000284267">
    <property type="component" value="Unassembled WGS sequence"/>
</dbReference>
<evidence type="ECO:0000313" key="3">
    <source>
        <dbReference type="EMBL" id="CUP71871.1"/>
    </source>
</evidence>
<evidence type="ECO:0000313" key="16">
    <source>
        <dbReference type="EMBL" id="RHL47664.1"/>
    </source>
</evidence>
<dbReference type="EMBL" id="QRJH01000006">
    <property type="protein sequence ID" value="RHH17348.1"/>
    <property type="molecule type" value="Genomic_DNA"/>
</dbReference>
<dbReference type="GeneID" id="79804941"/>
<evidence type="ECO:0000313" key="33">
    <source>
        <dbReference type="Proteomes" id="UP000285897"/>
    </source>
</evidence>
<dbReference type="InterPro" id="IPR036513">
    <property type="entry name" value="STAS_dom_sf"/>
</dbReference>
<dbReference type="EMBL" id="QROS01000005">
    <property type="protein sequence ID" value="RHL47664.1"/>
    <property type="molecule type" value="Genomic_DNA"/>
</dbReference>
<evidence type="ECO:0000313" key="12">
    <source>
        <dbReference type="EMBL" id="RHE74407.1"/>
    </source>
</evidence>
<dbReference type="AlphaFoldDB" id="A0A174QIW1"/>
<evidence type="ECO:0000313" key="7">
    <source>
        <dbReference type="EMBL" id="RGR48578.1"/>
    </source>
</evidence>
<evidence type="ECO:0000313" key="17">
    <source>
        <dbReference type="EMBL" id="RYT64878.1"/>
    </source>
</evidence>
<dbReference type="Proteomes" id="UP000285897">
    <property type="component" value="Unassembled WGS sequence"/>
</dbReference>
<accession>A0A174QIW1</accession>
<dbReference type="Proteomes" id="UP000095409">
    <property type="component" value="Unassembled WGS sequence"/>
</dbReference>
<dbReference type="Gene3D" id="3.30.750.24">
    <property type="entry name" value="STAS domain"/>
    <property type="match status" value="1"/>
</dbReference>
<evidence type="ECO:0000313" key="6">
    <source>
        <dbReference type="EMBL" id="RGQ06399.1"/>
    </source>
</evidence>
<dbReference type="OrthoDB" id="9796601at2"/>
<evidence type="ECO:0000313" key="24">
    <source>
        <dbReference type="Proteomes" id="UP000265828"/>
    </source>
</evidence>
<dbReference type="Proteomes" id="UP000285839">
    <property type="component" value="Unassembled WGS sequence"/>
</dbReference>
<name>A0A174QIW1_9FIRM</name>
<dbReference type="EMBL" id="QROE01000008">
    <property type="protein sequence ID" value="RHK92800.1"/>
    <property type="molecule type" value="Genomic_DNA"/>
</dbReference>
<evidence type="ECO:0000313" key="30">
    <source>
        <dbReference type="Proteomes" id="UP000284267"/>
    </source>
</evidence>
<dbReference type="Proteomes" id="UP000261222">
    <property type="component" value="Unassembled WGS sequence"/>
</dbReference>
<evidence type="ECO:0000313" key="25">
    <source>
        <dbReference type="Proteomes" id="UP000283585"/>
    </source>
</evidence>
<dbReference type="Pfam" id="PF01740">
    <property type="entry name" value="STAS"/>
    <property type="match status" value="1"/>
</dbReference>
<evidence type="ECO:0000313" key="8">
    <source>
        <dbReference type="EMBL" id="RGS73865.1"/>
    </source>
</evidence>
<dbReference type="EMBL" id="QRVV01000020">
    <property type="protein sequence ID" value="RGS73865.1"/>
    <property type="molecule type" value="Genomic_DNA"/>
</dbReference>
<dbReference type="InterPro" id="IPR002645">
    <property type="entry name" value="STAS_dom"/>
</dbReference>
<dbReference type="GO" id="GO:0043856">
    <property type="term" value="F:anti-sigma factor antagonist activity"/>
    <property type="evidence" value="ECO:0007669"/>
    <property type="project" value="TreeGrafter"/>
</dbReference>
<sequence>MNEMFQLEGTTLRIILPQELDHPMADLIRKGTEMIAGRTYIRTIVFDFSETEFMDSSGIGLLMGRYRALGMRKDCIQAVGVNGHIGHLLRLSGLHRYIVIQKAGEGEVS</sequence>
<dbReference type="Proteomes" id="UP000265828">
    <property type="component" value="Unassembled WGS sequence"/>
</dbReference>
<dbReference type="Proteomes" id="UP000284024">
    <property type="component" value="Unassembled WGS sequence"/>
</dbReference>
<dbReference type="Proteomes" id="UP000293506">
    <property type="component" value="Unassembled WGS sequence"/>
</dbReference>
<dbReference type="PROSITE" id="PS50801">
    <property type="entry name" value="STAS"/>
    <property type="match status" value="1"/>
</dbReference>
<evidence type="ECO:0000313" key="31">
    <source>
        <dbReference type="Proteomes" id="UP000284644"/>
    </source>
</evidence>
<dbReference type="PANTHER" id="PTHR33495:SF2">
    <property type="entry name" value="ANTI-SIGMA FACTOR ANTAGONIST TM_1081-RELATED"/>
    <property type="match status" value="1"/>
</dbReference>
<dbReference type="EMBL" id="CYZD01000005">
    <property type="protein sequence ID" value="CUO08088.1"/>
    <property type="molecule type" value="Genomic_DNA"/>
</dbReference>
<dbReference type="EMBL" id="QRUH01000007">
    <property type="protein sequence ID" value="RGR48578.1"/>
    <property type="molecule type" value="Genomic_DNA"/>
</dbReference>
<evidence type="ECO:0000313" key="11">
    <source>
        <dbReference type="EMBL" id="RHE12606.1"/>
    </source>
</evidence>
<dbReference type="EMBL" id="RCXQ01000013">
    <property type="protein sequence ID" value="RYT64878.1"/>
    <property type="molecule type" value="Genomic_DNA"/>
</dbReference>
<evidence type="ECO:0000313" key="4">
    <source>
        <dbReference type="EMBL" id="RGN03907.1"/>
    </source>
</evidence>
<dbReference type="EMBL" id="CZBA01000013">
    <property type="protein sequence ID" value="CUP71871.1"/>
    <property type="molecule type" value="Genomic_DNA"/>
</dbReference>
<evidence type="ECO:0000313" key="27">
    <source>
        <dbReference type="Proteomes" id="UP000284024"/>
    </source>
</evidence>
<evidence type="ECO:0000313" key="26">
    <source>
        <dbReference type="Proteomes" id="UP000283928"/>
    </source>
</evidence>
<evidence type="ECO:0000313" key="18">
    <source>
        <dbReference type="EMBL" id="VUX16657.1"/>
    </source>
</evidence>
<dbReference type="Proteomes" id="UP000265808">
    <property type="component" value="Unassembled WGS sequence"/>
</dbReference>
<dbReference type="Proteomes" id="UP000409147">
    <property type="component" value="Unassembled WGS sequence"/>
</dbReference>
<dbReference type="EMBL" id="QSUB01000005">
    <property type="protein sequence ID" value="RGN03907.1"/>
    <property type="molecule type" value="Genomic_DNA"/>
</dbReference>
<dbReference type="EMBL" id="QSHL01000002">
    <property type="protein sequence ID" value="RHC09162.1"/>
    <property type="molecule type" value="Genomic_DNA"/>
</dbReference>
<evidence type="ECO:0000313" key="5">
    <source>
        <dbReference type="EMBL" id="RGN87198.1"/>
    </source>
</evidence>
<dbReference type="Proteomes" id="UP000284644">
    <property type="component" value="Unassembled WGS sequence"/>
</dbReference>
<dbReference type="Proteomes" id="UP000283585">
    <property type="component" value="Unassembled WGS sequence"/>
</dbReference>
<dbReference type="PANTHER" id="PTHR33495">
    <property type="entry name" value="ANTI-SIGMA FACTOR ANTAGONIST TM_1081-RELATED-RELATED"/>
    <property type="match status" value="1"/>
</dbReference>
<evidence type="ECO:0000313" key="21">
    <source>
        <dbReference type="Proteomes" id="UP000261105"/>
    </source>
</evidence>
<evidence type="ECO:0000313" key="14">
    <source>
        <dbReference type="EMBL" id="RHH17348.1"/>
    </source>
</evidence>
<dbReference type="Proteomes" id="UP000095413">
    <property type="component" value="Unassembled WGS sequence"/>
</dbReference>
<gene>
    <name evidence="3" type="primary">spoIIAA</name>
    <name evidence="16" type="ORF">DW021_08260</name>
    <name evidence="15" type="ORF">DW040_15275</name>
    <name evidence="14" type="ORF">DW222_11800</name>
    <name evidence="13" type="ORF">DW272_12670</name>
    <name evidence="12" type="ORF">DW723_10305</name>
    <name evidence="11" type="ORF">DW767_09670</name>
    <name evidence="10" type="ORF">DW859_04050</name>
    <name evidence="9" type="ORF">DWW07_09695</name>
    <name evidence="8" type="ORF">DWX77_08890</name>
    <name evidence="7" type="ORF">DWY46_09935</name>
    <name evidence="6" type="ORF">DWZ12_04215</name>
    <name evidence="5" type="ORF">DXB38_09935</name>
    <name evidence="4" type="ORF">DXB81_12240</name>
    <name evidence="17" type="ORF">EAI82_12625</name>
    <name evidence="2" type="ORF">ERS852394_01446</name>
    <name evidence="3" type="ORF">ERS852533_02310</name>
    <name evidence="18" type="ORF">ROSSTS7063_02638</name>
</gene>
<organism evidence="3 20">
    <name type="scientific">Blautia obeum</name>
    <dbReference type="NCBI Taxonomy" id="40520"/>
    <lineage>
        <taxon>Bacteria</taxon>
        <taxon>Bacillati</taxon>
        <taxon>Bacillota</taxon>
        <taxon>Clostridia</taxon>
        <taxon>Lachnospirales</taxon>
        <taxon>Lachnospiraceae</taxon>
        <taxon>Blautia</taxon>
    </lineage>
</organism>
<dbReference type="Proteomes" id="UP000284242">
    <property type="component" value="Unassembled WGS sequence"/>
</dbReference>
<reference evidence="18 35" key="4">
    <citation type="submission" date="2019-07" db="EMBL/GenBank/DDBJ databases">
        <authorList>
            <person name="Hibberd C M."/>
            <person name="Gehrig L. J."/>
            <person name="Chang H.-W."/>
            <person name="Venkatesh S."/>
        </authorList>
    </citation>
    <scope>NUCLEOTIDE SEQUENCE [LARGE SCALE GENOMIC DNA]</scope>
    <source>
        <strain evidence="18">Ruminococcus_obeum_SSTS_Bg7063</strain>
    </source>
</reference>
<reference evidence="17 34" key="3">
    <citation type="journal article" date="2019" name="Science, e1252229">
        <title>Invertible promoters mediate bacterial phase variation, antibiotic resistance, and host adaptation in the gut.</title>
        <authorList>
            <person name="Jiang X."/>
            <person name="Hall A.B."/>
            <person name="Arthur T.D."/>
            <person name="Plichta D.R."/>
            <person name="Covington C.T."/>
            <person name="Poyet M."/>
            <person name="Crothers J."/>
            <person name="Moses P.L."/>
            <person name="Tolonen A.C."/>
            <person name="Vlamakis H."/>
            <person name="Alm E.J."/>
            <person name="Xavier R.J."/>
        </authorList>
    </citation>
    <scope>NUCLEOTIDE SEQUENCE [LARGE SCALE GENOMIC DNA]</scope>
    <source>
        <strain evidence="34">af_0058</strain>
        <strain evidence="17">Af_0058</strain>
    </source>
</reference>
<evidence type="ECO:0000313" key="22">
    <source>
        <dbReference type="Proteomes" id="UP000261222"/>
    </source>
</evidence>
<dbReference type="EMBL" id="QSKO01000013">
    <property type="protein sequence ID" value="RHE74407.1"/>
    <property type="molecule type" value="Genomic_DNA"/>
</dbReference>
<dbReference type="SUPFAM" id="SSF52091">
    <property type="entry name" value="SpoIIaa-like"/>
    <property type="match status" value="1"/>
</dbReference>
<evidence type="ECO:0000313" key="10">
    <source>
        <dbReference type="EMBL" id="RHC09162.1"/>
    </source>
</evidence>
<dbReference type="EMBL" id="QRSS01000004">
    <property type="protein sequence ID" value="RGQ06399.1"/>
    <property type="molecule type" value="Genomic_DNA"/>
</dbReference>
<feature type="domain" description="STAS" evidence="1">
    <location>
        <begin position="19"/>
        <end position="109"/>
    </location>
</feature>
<evidence type="ECO:0000313" key="15">
    <source>
        <dbReference type="EMBL" id="RHK92800.1"/>
    </source>
</evidence>
<dbReference type="EMBL" id="QSJW01000005">
    <property type="protein sequence ID" value="RHE12606.1"/>
    <property type="molecule type" value="Genomic_DNA"/>
</dbReference>
<evidence type="ECO:0000313" key="29">
    <source>
        <dbReference type="Proteomes" id="UP000284242"/>
    </source>
</evidence>
<evidence type="ECO:0000313" key="34">
    <source>
        <dbReference type="Proteomes" id="UP000293506"/>
    </source>
</evidence>
<dbReference type="Proteomes" id="UP000283928">
    <property type="component" value="Unassembled WGS sequence"/>
</dbReference>
<evidence type="ECO:0000313" key="20">
    <source>
        <dbReference type="Proteomes" id="UP000095413"/>
    </source>
</evidence>
<evidence type="ECO:0000313" key="23">
    <source>
        <dbReference type="Proteomes" id="UP000265808"/>
    </source>
</evidence>
<keyword evidence="35" id="KW-1185">Reference proteome</keyword>
<dbReference type="EMBL" id="QSUZ01000012">
    <property type="protein sequence ID" value="RGN87198.1"/>
    <property type="molecule type" value="Genomic_DNA"/>
</dbReference>
<dbReference type="EMBL" id="CABHNB010000038">
    <property type="protein sequence ID" value="VUX16657.1"/>
    <property type="molecule type" value="Genomic_DNA"/>
</dbReference>
<evidence type="ECO:0000313" key="28">
    <source>
        <dbReference type="Proteomes" id="UP000284220"/>
    </source>
</evidence>
<evidence type="ECO:0000313" key="35">
    <source>
        <dbReference type="Proteomes" id="UP000409147"/>
    </source>
</evidence>
<dbReference type="CDD" id="cd07043">
    <property type="entry name" value="STAS_anti-anti-sigma_factors"/>
    <property type="match status" value="1"/>
</dbReference>
<reference evidence="19 20" key="1">
    <citation type="submission" date="2015-09" db="EMBL/GenBank/DDBJ databases">
        <authorList>
            <consortium name="Pathogen Informatics"/>
        </authorList>
    </citation>
    <scope>NUCLEOTIDE SEQUENCE [LARGE SCALE GENOMIC DNA]</scope>
    <source>
        <strain evidence="2 19">2789STDY5608837</strain>
        <strain evidence="3 20">2789STDY5834921</strain>
    </source>
</reference>
<reference evidence="21 22" key="2">
    <citation type="submission" date="2018-08" db="EMBL/GenBank/DDBJ databases">
        <title>A genome reference for cultivated species of the human gut microbiota.</title>
        <authorList>
            <person name="Zou Y."/>
            <person name="Xue W."/>
            <person name="Luo G."/>
        </authorList>
    </citation>
    <scope>NUCLEOTIDE SEQUENCE [LARGE SCALE GENOMIC DNA]</scope>
    <source>
        <strain evidence="9 24">AF14-23</strain>
        <strain evidence="8 29">AF21-24</strain>
        <strain evidence="7 32">AF25-21</strain>
        <strain evidence="6 25">AF29-2BH</strain>
        <strain evidence="16 33">AF37-6AC</strain>
        <strain evidence="15 30">AF39-4</strain>
        <strain evidence="14 27">AM18-2AC</strain>
        <strain evidence="13 28">AM22-9LB</strain>
        <strain evidence="12 26">AM27-32LB</strain>
        <strain evidence="11 31">AM29-25AC</strain>
        <strain evidence="10 23">AM37-4AC</strain>
        <strain evidence="5 21">OM03-6</strain>
        <strain evidence="4 22">OM06-11AA</strain>
    </source>
</reference>
<proteinExistence type="predicted"/>
<dbReference type="Proteomes" id="UP000284220">
    <property type="component" value="Unassembled WGS sequence"/>
</dbReference>
<dbReference type="EMBL" id="QRZI01000006">
    <property type="protein sequence ID" value="RGV63382.1"/>
    <property type="molecule type" value="Genomic_DNA"/>
</dbReference>